<name>A0ABU9AEP5_PSEA5</name>
<organism evidence="1 2">
    <name type="scientific">Pseudonocardia alni subsp. carboxydivorans</name>
    <dbReference type="NCBI Taxonomy" id="415010"/>
    <lineage>
        <taxon>Bacteria</taxon>
        <taxon>Bacillati</taxon>
        <taxon>Actinomycetota</taxon>
        <taxon>Actinomycetes</taxon>
        <taxon>Pseudonocardiales</taxon>
        <taxon>Pseudonocardiaceae</taxon>
        <taxon>Pseudonocardia</taxon>
    </lineage>
</organism>
<dbReference type="RefSeq" id="WP_130288645.1">
    <property type="nucleotide sequence ID" value="NZ_BAAAOD010000083.1"/>
</dbReference>
<protein>
    <submittedName>
        <fullName evidence="1">Thioredoxin family protein</fullName>
    </submittedName>
</protein>
<dbReference type="EMBL" id="JBBPIX010000006">
    <property type="protein sequence ID" value="MEK6464638.1"/>
    <property type="molecule type" value="Genomic_DNA"/>
</dbReference>
<evidence type="ECO:0000313" key="2">
    <source>
        <dbReference type="Proteomes" id="UP001367513"/>
    </source>
</evidence>
<reference evidence="1 2" key="1">
    <citation type="submission" date="2024-03" db="EMBL/GenBank/DDBJ databases">
        <title>Draft genome sequence of Pseudonocardia carboxydivorans JCM 14827.</title>
        <authorList>
            <person name="Duangmal K."/>
        </authorList>
    </citation>
    <scope>NUCLEOTIDE SEQUENCE [LARGE SCALE GENOMIC DNA]</scope>
    <source>
        <strain evidence="1 2">JCM 14827</strain>
    </source>
</reference>
<comment type="caution">
    <text evidence="1">The sequence shown here is derived from an EMBL/GenBank/DDBJ whole genome shotgun (WGS) entry which is preliminary data.</text>
</comment>
<sequence length="101" mass="10595">MRVELLVVTDCPNERPTFERLRQALDDAGHEDTPIAVRIVTEDTVGSIPAFAGSPTVVIDGADPFAEQVSPGAGLSCRVYRSAAGMAGAPSLDDLSRAVAR</sequence>
<gene>
    <name evidence="1" type="ORF">WG925_12905</name>
</gene>
<dbReference type="Proteomes" id="UP001367513">
    <property type="component" value="Unassembled WGS sequence"/>
</dbReference>
<proteinExistence type="predicted"/>
<evidence type="ECO:0000313" key="1">
    <source>
        <dbReference type="EMBL" id="MEK6464638.1"/>
    </source>
</evidence>
<keyword evidence="2" id="KW-1185">Reference proteome</keyword>
<accession>A0ABU9AEP5</accession>